<dbReference type="RefSeq" id="XP_011093842.1">
    <property type="nucleotide sequence ID" value="XM_011095540.2"/>
</dbReference>
<evidence type="ECO:0000256" key="1">
    <source>
        <dbReference type="ARBA" id="ARBA00022604"/>
    </source>
</evidence>
<reference evidence="5 6" key="1">
    <citation type="submission" date="2025-04" db="UniProtKB">
        <authorList>
            <consortium name="RefSeq"/>
        </authorList>
    </citation>
    <scope>IDENTIFICATION</scope>
</reference>
<evidence type="ECO:0000313" key="5">
    <source>
        <dbReference type="RefSeq" id="XP_011093842.1"/>
    </source>
</evidence>
<comment type="similarity">
    <text evidence="2">Belongs to the LAZY family.</text>
</comment>
<evidence type="ECO:0000313" key="4">
    <source>
        <dbReference type="Proteomes" id="UP000504604"/>
    </source>
</evidence>
<dbReference type="PANTHER" id="PTHR34045:SF3">
    <property type="entry name" value="PROTEIN LAZY 4"/>
    <property type="match status" value="1"/>
</dbReference>
<dbReference type="GO" id="GO:0040008">
    <property type="term" value="P:regulation of growth"/>
    <property type="evidence" value="ECO:0007669"/>
    <property type="project" value="InterPro"/>
</dbReference>
<dbReference type="RefSeq" id="XP_011093843.1">
    <property type="nucleotide sequence ID" value="XM_011095541.2"/>
</dbReference>
<dbReference type="OrthoDB" id="1729737at2759"/>
<accession>A0A6I9U8N8</accession>
<dbReference type="KEGG" id="sind:105173691"/>
<proteinExistence type="inferred from homology"/>
<dbReference type="InterPro" id="IPR044683">
    <property type="entry name" value="LAZY"/>
</dbReference>
<evidence type="ECO:0000313" key="7">
    <source>
        <dbReference type="RefSeq" id="XP_011093844.1"/>
    </source>
</evidence>
<keyword evidence="4" id="KW-1185">Reference proteome</keyword>
<gene>
    <name evidence="5 6 7" type="primary">LOC105173691</name>
</gene>
<dbReference type="GeneID" id="105173691"/>
<feature type="compositionally biased region" description="Polar residues" evidence="3">
    <location>
        <begin position="18"/>
        <end position="27"/>
    </location>
</feature>
<dbReference type="Proteomes" id="UP000504604">
    <property type="component" value="Linkage group LG11"/>
</dbReference>
<dbReference type="PANTHER" id="PTHR34045">
    <property type="entry name" value="OS03G0406300 PROTEIN"/>
    <property type="match status" value="1"/>
</dbReference>
<evidence type="ECO:0000256" key="2">
    <source>
        <dbReference type="ARBA" id="ARBA00024198"/>
    </source>
</evidence>
<name>A0A6I9U8N8_SESIN</name>
<keyword evidence="1" id="KW-0341">Growth regulation</keyword>
<evidence type="ECO:0000256" key="3">
    <source>
        <dbReference type="SAM" id="MobiDB-lite"/>
    </source>
</evidence>
<protein>
    <submittedName>
        <fullName evidence="5 6">Uncharacterized protein LOC105173691</fullName>
    </submittedName>
</protein>
<organism evidence="4 7">
    <name type="scientific">Sesamum indicum</name>
    <name type="common">Oriental sesame</name>
    <name type="synonym">Sesamum orientale</name>
    <dbReference type="NCBI Taxonomy" id="4182"/>
    <lineage>
        <taxon>Eukaryota</taxon>
        <taxon>Viridiplantae</taxon>
        <taxon>Streptophyta</taxon>
        <taxon>Embryophyta</taxon>
        <taxon>Tracheophyta</taxon>
        <taxon>Spermatophyta</taxon>
        <taxon>Magnoliopsida</taxon>
        <taxon>eudicotyledons</taxon>
        <taxon>Gunneridae</taxon>
        <taxon>Pentapetalae</taxon>
        <taxon>asterids</taxon>
        <taxon>lamiids</taxon>
        <taxon>Lamiales</taxon>
        <taxon>Pedaliaceae</taxon>
        <taxon>Sesamum</taxon>
    </lineage>
</organism>
<dbReference type="AlphaFoldDB" id="A0A6I9U8N8"/>
<dbReference type="GO" id="GO:0009630">
    <property type="term" value="P:gravitropism"/>
    <property type="evidence" value="ECO:0007669"/>
    <property type="project" value="InterPro"/>
</dbReference>
<feature type="region of interest" description="Disordered" evidence="3">
    <location>
        <begin position="7"/>
        <end position="28"/>
    </location>
</feature>
<evidence type="ECO:0000313" key="6">
    <source>
        <dbReference type="RefSeq" id="XP_011093843.1"/>
    </source>
</evidence>
<sequence length="262" mass="30242">MKIFNWMRNKRNAKESSNHSSNPQSVPNHIMHQHCKEEFSDWPNGLLTIGTFGNNNLKHSDKCSVQGPLHSGQDHLEQKDLEEVDKELIRLLNKHISLYSSLSDESEKHNNLSVEKFLDCLKEDEKKAGELMSENKDARLQRSTSLVQRAGKDIRLDNKTKGISKKSLSFLLKKAFVCRGGFVPNPMLRDPLPDPKLDNSRMEKILRAMLHKKIYPQKHTPRTASKKYLDMAETDSDEEQCEEASRRSKWVKTDSEYIVLEI</sequence>
<dbReference type="RefSeq" id="XP_011093844.1">
    <property type="nucleotide sequence ID" value="XM_011095542.2"/>
</dbReference>